<dbReference type="EMBL" id="OA565436">
    <property type="protein sequence ID" value="CAD7197000.1"/>
    <property type="molecule type" value="Genomic_DNA"/>
</dbReference>
<dbReference type="InterPro" id="IPR001611">
    <property type="entry name" value="Leu-rich_rpt"/>
</dbReference>
<gene>
    <name evidence="2" type="ORF">TDIB3V08_LOCUS3323</name>
</gene>
<dbReference type="Gene3D" id="3.30.420.10">
    <property type="entry name" value="Ribonuclease H-like superfamily/Ribonuclease H"/>
    <property type="match status" value="1"/>
</dbReference>
<sequence length="1243" mass="139889">MLTLALSENSLTSLPDALAGLKSLRVLDLRHNKLNEIPDVVTKVFPSFSLTTLNSGVGASEKMGSGTRARPLLVVHNLMLDVPGAKQLVAHNLMLDVPGAGLLMVHSSFCNAVVSSTPDTSWPPVVFGVEVVWSSSFSALSTEVASRYNNLSSSTCALRSRRENTYDTKIVHWVNVPRPLGFFQATSILITCFGGVVVVLSSTAEDGEIEVRISVGYTFVQVYKVMASIRLAIKEEALSNFYGRSYNGQSVFLPENMAIREQKYCRVEGAREEIVAKHLNTLQAITGTPKMNNMVVLDYIDIPFYKLRTASHSAGPSRSSWAPPLTSLPFTPVTIDSPGKAYWLLLPSPLRLNRTCLMCSEVSQALSKAGLWEEGVGSLPEPSFVEAGRMTQDGSLCPLTSESMFEMTPKKNLSGTLQYPRMDLSSPMEHSHYNLEVVGLTRHMPQTRSRLKQVTAKGQAPAAARFGKDYCFVSNNGKTKLVQHGGEWTVTLDSCTSSDQVSCNDSKNFAFSNHRTPQNFNGKDAHPVNWVNNARRSWRVSEQARRFLRSPSEVRCYQNLCYSKFEHARECSMLEGENGPELRVLPVRDSSSKEFVSSLPVSKCFKRFSANDVSTERDYTDPNDISEDQGLNDTSPAPNLTLSTGAIQLDLDVLAYVYLQYFQYELTRAGKERQQSGRHERTKSSHMNDHLFYSLEPNELQTVTQLTEASHTLNYLGFHIDTTTRIPTLTNGFEAHRHIELSTGALKWLTAGLAKLRPAGPEPQGPSEARRHKTPKGLGAQNPTRSRNNPEEVATPQKKRKQKPTPRVSVEAIDDFDRGVTHRAIYGMYDRNEHVTLETLLDVLRANPGPDTASIFEGGRTTLCKLLHEIGFSWQKTNGRKVLMEDVNVAAKRIAFLREHRKLAAENNNFVFLDETWIFFKAILLQVEKLPTKSWRKEEYAAWLTKHDIKFDPSTMKMELMSKALAHKPEKRYKIDEMVHECGHKVLRLPPYHCPFELLWANCKAYYKNHTGRKNHFGGAAVRTPWQEALARVTPENWSRNVGHTERIINDDWAREMKMDVSETQPFIIQLDNNKSDKEEVLVLNFIHEFKSHKNDSVIKQKTSHFSDDLAWRFCQGGYSESGNSRSAVSDVLLKELKCLHLLLVQVEKRDLAVLRIPYNVATFHYLAMLNKNKHLKRAAWNHHRFRLAADQVLSRQLAGRLRAVSCLCRRVEVRASVFVLLIIMGVARASLAPNPIKSKSDV</sequence>
<protein>
    <submittedName>
        <fullName evidence="2">Uncharacterized protein</fullName>
    </submittedName>
</protein>
<dbReference type="Pfam" id="PF13855">
    <property type="entry name" value="LRR_8"/>
    <property type="match status" value="1"/>
</dbReference>
<dbReference type="PANTHER" id="PTHR33939">
    <property type="entry name" value="PROTEIN CBG22215"/>
    <property type="match status" value="1"/>
</dbReference>
<reference evidence="2" key="1">
    <citation type="submission" date="2020-11" db="EMBL/GenBank/DDBJ databases">
        <authorList>
            <person name="Tran Van P."/>
        </authorList>
    </citation>
    <scope>NUCLEOTIDE SEQUENCE</scope>
</reference>
<dbReference type="GO" id="GO:0003676">
    <property type="term" value="F:nucleic acid binding"/>
    <property type="evidence" value="ECO:0007669"/>
    <property type="project" value="InterPro"/>
</dbReference>
<feature type="region of interest" description="Disordered" evidence="1">
    <location>
        <begin position="756"/>
        <end position="809"/>
    </location>
</feature>
<evidence type="ECO:0000313" key="2">
    <source>
        <dbReference type="EMBL" id="CAD7197000.1"/>
    </source>
</evidence>
<name>A0A7R8Z5K5_TIMDO</name>
<dbReference type="PANTHER" id="PTHR33939:SF1">
    <property type="entry name" value="DUF4371 DOMAIN-CONTAINING PROTEIN"/>
    <property type="match status" value="1"/>
</dbReference>
<dbReference type="InterPro" id="IPR032675">
    <property type="entry name" value="LRR_dom_sf"/>
</dbReference>
<dbReference type="InterPro" id="IPR036397">
    <property type="entry name" value="RNaseH_sf"/>
</dbReference>
<proteinExistence type="predicted"/>
<dbReference type="AlphaFoldDB" id="A0A7R8Z5K5"/>
<evidence type="ECO:0000256" key="1">
    <source>
        <dbReference type="SAM" id="MobiDB-lite"/>
    </source>
</evidence>
<feature type="region of interest" description="Disordered" evidence="1">
    <location>
        <begin position="615"/>
        <end position="637"/>
    </location>
</feature>
<dbReference type="PROSITE" id="PS51450">
    <property type="entry name" value="LRR"/>
    <property type="match status" value="1"/>
</dbReference>
<dbReference type="Gene3D" id="3.80.10.10">
    <property type="entry name" value="Ribonuclease Inhibitor"/>
    <property type="match status" value="1"/>
</dbReference>
<organism evidence="2">
    <name type="scientific">Timema douglasi</name>
    <name type="common">Walking stick</name>
    <dbReference type="NCBI Taxonomy" id="61478"/>
    <lineage>
        <taxon>Eukaryota</taxon>
        <taxon>Metazoa</taxon>
        <taxon>Ecdysozoa</taxon>
        <taxon>Arthropoda</taxon>
        <taxon>Hexapoda</taxon>
        <taxon>Insecta</taxon>
        <taxon>Pterygota</taxon>
        <taxon>Neoptera</taxon>
        <taxon>Polyneoptera</taxon>
        <taxon>Phasmatodea</taxon>
        <taxon>Timematodea</taxon>
        <taxon>Timematoidea</taxon>
        <taxon>Timematidae</taxon>
        <taxon>Timema</taxon>
    </lineage>
</organism>
<dbReference type="SUPFAM" id="SSF52058">
    <property type="entry name" value="L domain-like"/>
    <property type="match status" value="1"/>
</dbReference>
<accession>A0A7R8Z5K5</accession>